<dbReference type="InterPro" id="IPR023393">
    <property type="entry name" value="START-like_dom_sf"/>
</dbReference>
<reference evidence="2" key="1">
    <citation type="submission" date="2021-08" db="EMBL/GenBank/DDBJ databases">
        <authorList>
            <person name="Zhang H."/>
            <person name="Xu M."/>
            <person name="Yu Z."/>
            <person name="Yang L."/>
            <person name="Cai Y."/>
        </authorList>
    </citation>
    <scope>NUCLEOTIDE SEQUENCE</scope>
    <source>
        <strain evidence="2">CHL1</strain>
    </source>
</reference>
<dbReference type="AlphaFoldDB" id="A0A9E6UR39"/>
<feature type="signal peptide" evidence="1">
    <location>
        <begin position="1"/>
        <end position="21"/>
    </location>
</feature>
<sequence>MIKRISAVAAVAALAATPAFAVTVTETTPVTAPPDKVWATIGDFCGIAQWHPAVEGCTLVEGGAKPVRRLQLKGGGEIVEELVGRDEAAMTYTYAILESPLPVSNYISTIQVKSAGASGGSTITWTGDFQAKGASEAEAKTVIDGIYVKGLAGIVDGATK</sequence>
<keyword evidence="3" id="KW-1185">Reference proteome</keyword>
<keyword evidence="1" id="KW-0732">Signal</keyword>
<evidence type="ECO:0000313" key="3">
    <source>
        <dbReference type="Proteomes" id="UP000825701"/>
    </source>
</evidence>
<dbReference type="Gene3D" id="3.30.530.20">
    <property type="match status" value="1"/>
</dbReference>
<feature type="chain" id="PRO_5038343590" evidence="1">
    <location>
        <begin position="22"/>
        <end position="160"/>
    </location>
</feature>
<protein>
    <submittedName>
        <fullName evidence="2">SRPBCC family protein</fullName>
    </submittedName>
</protein>
<gene>
    <name evidence="2" type="ORF">K6K41_11030</name>
</gene>
<dbReference type="EMBL" id="CP081869">
    <property type="protein sequence ID" value="QZO01835.1"/>
    <property type="molecule type" value="Genomic_DNA"/>
</dbReference>
<dbReference type="PANTHER" id="PTHR39332:SF7">
    <property type="entry name" value="SRPBCC FAMILY PROTEIN"/>
    <property type="match status" value="1"/>
</dbReference>
<dbReference type="Pfam" id="PF10604">
    <property type="entry name" value="Polyketide_cyc2"/>
    <property type="match status" value="1"/>
</dbReference>
<accession>A0A9E6UR39</accession>
<evidence type="ECO:0000313" key="2">
    <source>
        <dbReference type="EMBL" id="QZO01835.1"/>
    </source>
</evidence>
<dbReference type="PANTHER" id="PTHR39332">
    <property type="entry name" value="BLL4707 PROTEIN"/>
    <property type="match status" value="1"/>
</dbReference>
<dbReference type="KEGG" id="cmet:K6K41_11030"/>
<evidence type="ECO:0000256" key="1">
    <source>
        <dbReference type="SAM" id="SignalP"/>
    </source>
</evidence>
<dbReference type="Proteomes" id="UP000825701">
    <property type="component" value="Chromosome"/>
</dbReference>
<organism evidence="2 3">
    <name type="scientific">Chenggangzhangella methanolivorans</name>
    <dbReference type="NCBI Taxonomy" id="1437009"/>
    <lineage>
        <taxon>Bacteria</taxon>
        <taxon>Pseudomonadati</taxon>
        <taxon>Pseudomonadota</taxon>
        <taxon>Alphaproteobacteria</taxon>
        <taxon>Hyphomicrobiales</taxon>
        <taxon>Methylopilaceae</taxon>
        <taxon>Chenggangzhangella</taxon>
    </lineage>
</organism>
<dbReference type="CDD" id="cd07821">
    <property type="entry name" value="PYR_PYL_RCAR_like"/>
    <property type="match status" value="1"/>
</dbReference>
<dbReference type="InterPro" id="IPR019587">
    <property type="entry name" value="Polyketide_cyclase/dehydratase"/>
</dbReference>
<dbReference type="RefSeq" id="WP_261405178.1">
    <property type="nucleotide sequence ID" value="NZ_CP081869.1"/>
</dbReference>
<dbReference type="SUPFAM" id="SSF55961">
    <property type="entry name" value="Bet v1-like"/>
    <property type="match status" value="1"/>
</dbReference>
<proteinExistence type="predicted"/>
<name>A0A9E6UR39_9HYPH</name>